<sequence>MENKMVKFTYKSNKDYKTVFLAGDFTNWQDNPVMMKKGKGNTWFALAPLNKGEHEYKFIVDGQWMTDPSASRKPNNIGSENSIINVD</sequence>
<accession>A0A833L0A5</accession>
<dbReference type="InterPro" id="IPR032640">
    <property type="entry name" value="AMPK1_CBM"/>
</dbReference>
<dbReference type="EMBL" id="WPAF01000022">
    <property type="protein sequence ID" value="KAF0133599.1"/>
    <property type="molecule type" value="Genomic_DNA"/>
</dbReference>
<dbReference type="AlphaFoldDB" id="A0A833L0A5"/>
<dbReference type="Gene3D" id="2.60.40.10">
    <property type="entry name" value="Immunoglobulins"/>
    <property type="match status" value="1"/>
</dbReference>
<name>A0A833L0A5_UNCSA</name>
<reference evidence="3 4" key="1">
    <citation type="submission" date="2019-12" db="EMBL/GenBank/DDBJ databases">
        <authorList>
            <person name="Wolfe R."/>
            <person name="Danczak R."/>
            <person name="Wilkins M."/>
        </authorList>
    </citation>
    <scope>NUCLEOTIDE SEQUENCE [LARGE SCALE GENOMIC DNA]</scope>
    <source>
        <strain evidence="3">X2_MaxBin.013</strain>
    </source>
</reference>
<dbReference type="InterPro" id="IPR050827">
    <property type="entry name" value="CRP1_MDG1_kinase"/>
</dbReference>
<evidence type="ECO:0000313" key="3">
    <source>
        <dbReference type="EMBL" id="KAF0133599.1"/>
    </source>
</evidence>
<gene>
    <name evidence="3" type="ORF">FD145_1215</name>
</gene>
<comment type="caution">
    <text evidence="3">The sequence shown here is derived from an EMBL/GenBank/DDBJ whole genome shotgun (WGS) entry which is preliminary data.</text>
</comment>
<comment type="similarity">
    <text evidence="1">Belongs to the 5'-AMP-activated protein kinase beta subunit family.</text>
</comment>
<dbReference type="PANTHER" id="PTHR10343">
    <property type="entry name" value="5'-AMP-ACTIVATED PROTEIN KINASE , BETA SUBUNIT"/>
    <property type="match status" value="1"/>
</dbReference>
<evidence type="ECO:0000256" key="1">
    <source>
        <dbReference type="ARBA" id="ARBA00010926"/>
    </source>
</evidence>
<dbReference type="PANTHER" id="PTHR10343:SF84">
    <property type="entry name" value="5'-AMP-ACTIVATED PROTEIN KINASE SUBUNIT BETA-1"/>
    <property type="match status" value="1"/>
</dbReference>
<dbReference type="CDD" id="cd07184">
    <property type="entry name" value="E_set_Isoamylase_like_N"/>
    <property type="match status" value="1"/>
</dbReference>
<proteinExistence type="inferred from homology"/>
<evidence type="ECO:0000259" key="2">
    <source>
        <dbReference type="Pfam" id="PF16561"/>
    </source>
</evidence>
<organism evidence="3 4">
    <name type="scientific">Candidatus Saganbacteria bacterium</name>
    <dbReference type="NCBI Taxonomy" id="2575572"/>
    <lineage>
        <taxon>Bacteria</taxon>
        <taxon>Bacillati</taxon>
        <taxon>Saganbacteria</taxon>
    </lineage>
</organism>
<dbReference type="InterPro" id="IPR013783">
    <property type="entry name" value="Ig-like_fold"/>
</dbReference>
<protein>
    <recommendedName>
        <fullName evidence="2">AMP-activated protein kinase glycogen-binding domain-containing protein</fullName>
    </recommendedName>
</protein>
<dbReference type="Proteomes" id="UP000488506">
    <property type="component" value="Unassembled WGS sequence"/>
</dbReference>
<dbReference type="InterPro" id="IPR014756">
    <property type="entry name" value="Ig_E-set"/>
</dbReference>
<evidence type="ECO:0000313" key="4">
    <source>
        <dbReference type="Proteomes" id="UP000488506"/>
    </source>
</evidence>
<dbReference type="Pfam" id="PF16561">
    <property type="entry name" value="AMPK1_CBM"/>
    <property type="match status" value="1"/>
</dbReference>
<feature type="domain" description="AMP-activated protein kinase glycogen-binding" evidence="2">
    <location>
        <begin position="14"/>
        <end position="86"/>
    </location>
</feature>
<dbReference type="SUPFAM" id="SSF81296">
    <property type="entry name" value="E set domains"/>
    <property type="match status" value="1"/>
</dbReference>